<name>A0ABS1F534_9PROT</name>
<dbReference type="InterPro" id="IPR032710">
    <property type="entry name" value="NTF2-like_dom_sf"/>
</dbReference>
<reference evidence="3" key="1">
    <citation type="submission" date="2021-01" db="EMBL/GenBank/DDBJ databases">
        <title>Genome public.</title>
        <authorList>
            <person name="Liu C."/>
            <person name="Sun Q."/>
        </authorList>
    </citation>
    <scope>NUCLEOTIDE SEQUENCE [LARGE SCALE GENOMIC DNA]</scope>
    <source>
        <strain evidence="3">YIM B02556</strain>
    </source>
</reference>
<dbReference type="Proteomes" id="UP000652760">
    <property type="component" value="Unassembled WGS sequence"/>
</dbReference>
<sequence>MPAVVAPLATALAADDDQQLVTKAVNALRDAMLAGDGATLRAMTMDQLTYGHSNSRLEDKAAFVGSLDGKNAFKALDLSDHAIQLVGDVAIARHTFDSVNNLPDGKTNTAHIKVLQVWKKIDGTWKLLARQASPLPAA</sequence>
<accession>A0ABS1F534</accession>
<organism evidence="2 3">
    <name type="scientific">Azospirillum endophyticum</name>
    <dbReference type="NCBI Taxonomy" id="2800326"/>
    <lineage>
        <taxon>Bacteria</taxon>
        <taxon>Pseudomonadati</taxon>
        <taxon>Pseudomonadota</taxon>
        <taxon>Alphaproteobacteria</taxon>
        <taxon>Rhodospirillales</taxon>
        <taxon>Azospirillaceae</taxon>
        <taxon>Azospirillum</taxon>
    </lineage>
</organism>
<dbReference type="SUPFAM" id="SSF54427">
    <property type="entry name" value="NTF2-like"/>
    <property type="match status" value="1"/>
</dbReference>
<dbReference type="EMBL" id="JAENHM010000044">
    <property type="protein sequence ID" value="MBK1838538.1"/>
    <property type="molecule type" value="Genomic_DNA"/>
</dbReference>
<evidence type="ECO:0000313" key="2">
    <source>
        <dbReference type="EMBL" id="MBK1838538.1"/>
    </source>
</evidence>
<keyword evidence="3" id="KW-1185">Reference proteome</keyword>
<proteinExistence type="predicted"/>
<protein>
    <submittedName>
        <fullName evidence="2">Nuclear transport factor 2 family protein</fullName>
    </submittedName>
</protein>
<evidence type="ECO:0000313" key="3">
    <source>
        <dbReference type="Proteomes" id="UP000652760"/>
    </source>
</evidence>
<comment type="caution">
    <text evidence="2">The sequence shown here is derived from an EMBL/GenBank/DDBJ whole genome shotgun (WGS) entry which is preliminary data.</text>
</comment>
<gene>
    <name evidence="2" type="ORF">JHL17_14050</name>
</gene>
<dbReference type="InterPro" id="IPR027843">
    <property type="entry name" value="DUF4440"/>
</dbReference>
<dbReference type="Pfam" id="PF14534">
    <property type="entry name" value="DUF4440"/>
    <property type="match status" value="1"/>
</dbReference>
<feature type="domain" description="DUF4440" evidence="1">
    <location>
        <begin position="22"/>
        <end position="127"/>
    </location>
</feature>
<evidence type="ECO:0000259" key="1">
    <source>
        <dbReference type="Pfam" id="PF14534"/>
    </source>
</evidence>
<dbReference type="Gene3D" id="3.10.450.50">
    <property type="match status" value="1"/>
</dbReference>